<feature type="compositionally biased region" description="Basic and acidic residues" evidence="1">
    <location>
        <begin position="15"/>
        <end position="51"/>
    </location>
</feature>
<evidence type="ECO:0000313" key="3">
    <source>
        <dbReference type="Proteomes" id="UP001152484"/>
    </source>
</evidence>
<dbReference type="EMBL" id="CAMAPE010000005">
    <property type="protein sequence ID" value="CAH9068471.1"/>
    <property type="molecule type" value="Genomic_DNA"/>
</dbReference>
<dbReference type="Proteomes" id="UP001152484">
    <property type="component" value="Unassembled WGS sequence"/>
</dbReference>
<feature type="region of interest" description="Disordered" evidence="1">
    <location>
        <begin position="1"/>
        <end position="78"/>
    </location>
</feature>
<organism evidence="2 3">
    <name type="scientific">Cuscuta europaea</name>
    <name type="common">European dodder</name>
    <dbReference type="NCBI Taxonomy" id="41803"/>
    <lineage>
        <taxon>Eukaryota</taxon>
        <taxon>Viridiplantae</taxon>
        <taxon>Streptophyta</taxon>
        <taxon>Embryophyta</taxon>
        <taxon>Tracheophyta</taxon>
        <taxon>Spermatophyta</taxon>
        <taxon>Magnoliopsida</taxon>
        <taxon>eudicotyledons</taxon>
        <taxon>Gunneridae</taxon>
        <taxon>Pentapetalae</taxon>
        <taxon>asterids</taxon>
        <taxon>lamiids</taxon>
        <taxon>Solanales</taxon>
        <taxon>Convolvulaceae</taxon>
        <taxon>Cuscuteae</taxon>
        <taxon>Cuscuta</taxon>
        <taxon>Cuscuta subgen. Cuscuta</taxon>
    </lineage>
</organism>
<gene>
    <name evidence="2" type="ORF">CEURO_LOCUS2840</name>
</gene>
<proteinExistence type="predicted"/>
<name>A0A9P1DZY7_CUSEU</name>
<sequence length="125" mass="13485">MVPQPRATPSSVRADASKGKQIVGEDHGQKRPKAEPAGDERPPKKSRHGEGSSKAVVVLDGSDNEAASPPKPPPNPCRARARAILLRPVLRIRFLISLSSPCWAPVRSQRGCSGRRPLRFGVPWG</sequence>
<protein>
    <submittedName>
        <fullName evidence="2">Uncharacterized protein</fullName>
    </submittedName>
</protein>
<evidence type="ECO:0000313" key="2">
    <source>
        <dbReference type="EMBL" id="CAH9068471.1"/>
    </source>
</evidence>
<reference evidence="2" key="1">
    <citation type="submission" date="2022-07" db="EMBL/GenBank/DDBJ databases">
        <authorList>
            <person name="Macas J."/>
            <person name="Novak P."/>
            <person name="Neumann P."/>
        </authorList>
    </citation>
    <scope>NUCLEOTIDE SEQUENCE</scope>
</reference>
<evidence type="ECO:0000256" key="1">
    <source>
        <dbReference type="SAM" id="MobiDB-lite"/>
    </source>
</evidence>
<accession>A0A9P1DZY7</accession>
<dbReference type="AlphaFoldDB" id="A0A9P1DZY7"/>
<keyword evidence="3" id="KW-1185">Reference proteome</keyword>
<comment type="caution">
    <text evidence="2">The sequence shown here is derived from an EMBL/GenBank/DDBJ whole genome shotgun (WGS) entry which is preliminary data.</text>
</comment>